<dbReference type="Proteomes" id="UP001062846">
    <property type="component" value="Chromosome 8"/>
</dbReference>
<accession>A0ACC0MUD5</accession>
<gene>
    <name evidence="1" type="ORF">RHMOL_Rhmol08G0309100</name>
</gene>
<protein>
    <submittedName>
        <fullName evidence="1">Uncharacterized protein</fullName>
    </submittedName>
</protein>
<name>A0ACC0MUD5_RHOML</name>
<keyword evidence="2" id="KW-1185">Reference proteome</keyword>
<evidence type="ECO:0000313" key="2">
    <source>
        <dbReference type="Proteomes" id="UP001062846"/>
    </source>
</evidence>
<comment type="caution">
    <text evidence="1">The sequence shown here is derived from an EMBL/GenBank/DDBJ whole genome shotgun (WGS) entry which is preliminary data.</text>
</comment>
<dbReference type="EMBL" id="CM046395">
    <property type="protein sequence ID" value="KAI8544595.1"/>
    <property type="molecule type" value="Genomic_DNA"/>
</dbReference>
<evidence type="ECO:0000313" key="1">
    <source>
        <dbReference type="EMBL" id="KAI8544595.1"/>
    </source>
</evidence>
<organism evidence="1 2">
    <name type="scientific">Rhododendron molle</name>
    <name type="common">Chinese azalea</name>
    <name type="synonym">Azalea mollis</name>
    <dbReference type="NCBI Taxonomy" id="49168"/>
    <lineage>
        <taxon>Eukaryota</taxon>
        <taxon>Viridiplantae</taxon>
        <taxon>Streptophyta</taxon>
        <taxon>Embryophyta</taxon>
        <taxon>Tracheophyta</taxon>
        <taxon>Spermatophyta</taxon>
        <taxon>Magnoliopsida</taxon>
        <taxon>eudicotyledons</taxon>
        <taxon>Gunneridae</taxon>
        <taxon>Pentapetalae</taxon>
        <taxon>asterids</taxon>
        <taxon>Ericales</taxon>
        <taxon>Ericaceae</taxon>
        <taxon>Ericoideae</taxon>
        <taxon>Rhodoreae</taxon>
        <taxon>Rhododendron</taxon>
    </lineage>
</organism>
<reference evidence="1" key="1">
    <citation type="submission" date="2022-02" db="EMBL/GenBank/DDBJ databases">
        <title>Plant Genome Project.</title>
        <authorList>
            <person name="Zhang R.-G."/>
        </authorList>
    </citation>
    <scope>NUCLEOTIDE SEQUENCE</scope>
    <source>
        <strain evidence="1">AT1</strain>
    </source>
</reference>
<sequence length="339" mass="38671">MAVALSSLFTVRAASWDTQQRLPYNRQRTKPKKPQNPTTTATPTLTLTATPNNTIDSSISALLQRKIRKPIREKLEETYLGYETWLPTPPKVEKPRSIYNATSLAYIGDCIYELFARRHFLFPPLNIEEYNNRVMAVVRTEAQDAMLQKLLTDNYLSEEERDVLRWGKNSSSSKTRTKKRVGVAVYNSASSLETLTAVRKLTLGINASTYSCWLSLPDKYEASGRDHAEVGFLKCYFTHLILQPMDWVPLSDRLGLWTRAIMIPSSSISICIDAYQNFEFLQCPRQSTPVAQPNCPFGLRHLLVRNDENEKIEISGSHIIRWGTGLLEEGVTRVYFLQD</sequence>
<proteinExistence type="predicted"/>